<proteinExistence type="predicted"/>
<reference evidence="1" key="2">
    <citation type="submission" date="2023-05" db="EMBL/GenBank/DDBJ databases">
        <authorList>
            <consortium name="Lawrence Berkeley National Laboratory"/>
            <person name="Steindorff A."/>
            <person name="Hensen N."/>
            <person name="Bonometti L."/>
            <person name="Westerberg I."/>
            <person name="Brannstrom I.O."/>
            <person name="Guillou S."/>
            <person name="Cros-Aarteil S."/>
            <person name="Calhoun S."/>
            <person name="Haridas S."/>
            <person name="Kuo A."/>
            <person name="Mondo S."/>
            <person name="Pangilinan J."/>
            <person name="Riley R."/>
            <person name="Labutti K."/>
            <person name="Andreopoulos B."/>
            <person name="Lipzen A."/>
            <person name="Chen C."/>
            <person name="Yanf M."/>
            <person name="Daum C."/>
            <person name="Ng V."/>
            <person name="Clum A."/>
            <person name="Ohm R."/>
            <person name="Martin F."/>
            <person name="Silar P."/>
            <person name="Natvig D."/>
            <person name="Lalanne C."/>
            <person name="Gautier V."/>
            <person name="Ament-Velasquez S.L."/>
            <person name="Kruys A."/>
            <person name="Hutchinson M.I."/>
            <person name="Powell A.J."/>
            <person name="Barry K."/>
            <person name="Miller A.N."/>
            <person name="Grigoriev I.V."/>
            <person name="Debuchy R."/>
            <person name="Gladieux P."/>
            <person name="Thoren M.H."/>
            <person name="Johannesson H."/>
        </authorList>
    </citation>
    <scope>NUCLEOTIDE SEQUENCE</scope>
    <source>
        <strain evidence="1">CBS 757.83</strain>
    </source>
</reference>
<evidence type="ECO:0000313" key="1">
    <source>
        <dbReference type="EMBL" id="KAK4099781.1"/>
    </source>
</evidence>
<comment type="caution">
    <text evidence="1">The sequence shown here is derived from an EMBL/GenBank/DDBJ whole genome shotgun (WGS) entry which is preliminary data.</text>
</comment>
<evidence type="ECO:0000313" key="2">
    <source>
        <dbReference type="Proteomes" id="UP001305647"/>
    </source>
</evidence>
<keyword evidence="2" id="KW-1185">Reference proteome</keyword>
<name>A0AAN6Q2I3_9PEZI</name>
<dbReference type="EMBL" id="MU863646">
    <property type="protein sequence ID" value="KAK4099781.1"/>
    <property type="molecule type" value="Genomic_DNA"/>
</dbReference>
<dbReference type="AlphaFoldDB" id="A0AAN6Q2I3"/>
<protein>
    <submittedName>
        <fullName evidence="1">Uncharacterized protein</fullName>
    </submittedName>
</protein>
<dbReference type="Proteomes" id="UP001305647">
    <property type="component" value="Unassembled WGS sequence"/>
</dbReference>
<sequence length="137" mass="15601">MAILCLCLFDSVFGRKGEILSHLRGVAAGRRSVPGTYLGRRDGYKGKRRVSPVWTDGIRESMVHDPGKRNQSRHDTDHISSYWYDGCPHHVLGRSDTLFGKAPSRSYSDMNALKRRRRKQWFCVALSLTVPSRSLTH</sequence>
<gene>
    <name evidence="1" type="ORF">N658DRAFT_153945</name>
</gene>
<accession>A0AAN6Q2I3</accession>
<reference evidence="1" key="1">
    <citation type="journal article" date="2023" name="Mol. Phylogenet. Evol.">
        <title>Genome-scale phylogeny and comparative genomics of the fungal order Sordariales.</title>
        <authorList>
            <person name="Hensen N."/>
            <person name="Bonometti L."/>
            <person name="Westerberg I."/>
            <person name="Brannstrom I.O."/>
            <person name="Guillou S."/>
            <person name="Cros-Aarteil S."/>
            <person name="Calhoun S."/>
            <person name="Haridas S."/>
            <person name="Kuo A."/>
            <person name="Mondo S."/>
            <person name="Pangilinan J."/>
            <person name="Riley R."/>
            <person name="LaButti K."/>
            <person name="Andreopoulos B."/>
            <person name="Lipzen A."/>
            <person name="Chen C."/>
            <person name="Yan M."/>
            <person name="Daum C."/>
            <person name="Ng V."/>
            <person name="Clum A."/>
            <person name="Steindorff A."/>
            <person name="Ohm R.A."/>
            <person name="Martin F."/>
            <person name="Silar P."/>
            <person name="Natvig D.O."/>
            <person name="Lalanne C."/>
            <person name="Gautier V."/>
            <person name="Ament-Velasquez S.L."/>
            <person name="Kruys A."/>
            <person name="Hutchinson M.I."/>
            <person name="Powell A.J."/>
            <person name="Barry K."/>
            <person name="Miller A.N."/>
            <person name="Grigoriev I.V."/>
            <person name="Debuchy R."/>
            <person name="Gladieux P."/>
            <person name="Hiltunen Thoren M."/>
            <person name="Johannesson H."/>
        </authorList>
    </citation>
    <scope>NUCLEOTIDE SEQUENCE</scope>
    <source>
        <strain evidence="1">CBS 757.83</strain>
    </source>
</reference>
<organism evidence="1 2">
    <name type="scientific">Parathielavia hyrcaniae</name>
    <dbReference type="NCBI Taxonomy" id="113614"/>
    <lineage>
        <taxon>Eukaryota</taxon>
        <taxon>Fungi</taxon>
        <taxon>Dikarya</taxon>
        <taxon>Ascomycota</taxon>
        <taxon>Pezizomycotina</taxon>
        <taxon>Sordariomycetes</taxon>
        <taxon>Sordariomycetidae</taxon>
        <taxon>Sordariales</taxon>
        <taxon>Chaetomiaceae</taxon>
        <taxon>Parathielavia</taxon>
    </lineage>
</organism>